<evidence type="ECO:0000256" key="6">
    <source>
        <dbReference type="ARBA" id="ARBA00022989"/>
    </source>
</evidence>
<organism evidence="10 11">
    <name type="scientific">Desulfamplus magnetovallimortis</name>
    <dbReference type="NCBI Taxonomy" id="1246637"/>
    <lineage>
        <taxon>Bacteria</taxon>
        <taxon>Pseudomonadati</taxon>
        <taxon>Thermodesulfobacteriota</taxon>
        <taxon>Desulfobacteria</taxon>
        <taxon>Desulfobacterales</taxon>
        <taxon>Desulfobacteraceae</taxon>
        <taxon>Desulfamplus</taxon>
    </lineage>
</organism>
<dbReference type="AlphaFoldDB" id="A0A1W1HD30"/>
<evidence type="ECO:0000256" key="2">
    <source>
        <dbReference type="ARBA" id="ARBA00005745"/>
    </source>
</evidence>
<feature type="domain" description="Type II secretion system protein GspF" evidence="9">
    <location>
        <begin position="276"/>
        <end position="396"/>
    </location>
</feature>
<evidence type="ECO:0000256" key="5">
    <source>
        <dbReference type="ARBA" id="ARBA00022692"/>
    </source>
</evidence>
<dbReference type="Pfam" id="PF00482">
    <property type="entry name" value="T2SSF"/>
    <property type="match status" value="2"/>
</dbReference>
<dbReference type="RefSeq" id="WP_080808258.1">
    <property type="nucleotide sequence ID" value="NZ_LT828560.1"/>
</dbReference>
<feature type="transmembrane region" description="Helical" evidence="8">
    <location>
        <begin position="226"/>
        <end position="244"/>
    </location>
</feature>
<dbReference type="InterPro" id="IPR018076">
    <property type="entry name" value="T2SS_GspF_dom"/>
</dbReference>
<keyword evidence="3" id="KW-1003">Cell membrane</keyword>
<feature type="domain" description="Type II secretion system protein GspF" evidence="9">
    <location>
        <begin position="75"/>
        <end position="196"/>
    </location>
</feature>
<protein>
    <submittedName>
        <fullName evidence="10">Putative General secretion pathway protein F</fullName>
    </submittedName>
</protein>
<evidence type="ECO:0000256" key="3">
    <source>
        <dbReference type="ARBA" id="ARBA00022475"/>
    </source>
</evidence>
<comment type="subcellular location">
    <subcellularLocation>
        <location evidence="1">Cell inner membrane</location>
        <topology evidence="1">Multi-pass membrane protein</topology>
    </subcellularLocation>
</comment>
<feature type="transmembrane region" description="Helical" evidence="8">
    <location>
        <begin position="174"/>
        <end position="195"/>
    </location>
</feature>
<dbReference type="Proteomes" id="UP000191931">
    <property type="component" value="Unassembled WGS sequence"/>
</dbReference>
<dbReference type="STRING" id="1246637.MTBBW1_2200034"/>
<keyword evidence="4" id="KW-0997">Cell inner membrane</keyword>
<gene>
    <name evidence="10" type="ORF">MTBBW1_2200034</name>
</gene>
<evidence type="ECO:0000313" key="10">
    <source>
        <dbReference type="EMBL" id="SLM30380.1"/>
    </source>
</evidence>
<keyword evidence="5 8" id="KW-0812">Transmembrane</keyword>
<name>A0A1W1HD30_9BACT</name>
<dbReference type="PRINTS" id="PR00812">
    <property type="entry name" value="BCTERIALGSPF"/>
</dbReference>
<dbReference type="Gene3D" id="1.20.81.30">
    <property type="entry name" value="Type II secretion system (T2SS), domain F"/>
    <property type="match status" value="2"/>
</dbReference>
<evidence type="ECO:0000256" key="4">
    <source>
        <dbReference type="ARBA" id="ARBA00022519"/>
    </source>
</evidence>
<sequence>MPQFRFEYINAQGKKGIETLDARDKAEVLMILQARSSTLIRWLDNTSLPLFSTLFRNPSNKPKTLNNPRLLKLTSDLAHLFRSGLPVDRALAIAGSATADVKIKSMTAYLQNALKKGTNLSDAMADRPEDFNDLYVNMVRVGEMGGILPSVMERLSEFIERSEEIKKYVISSSIYPAILLSVGMLSLVVILGFVVPKFAGIFADLGQEIPFSTLVLLELSQFITKWWWLVLSLAILFSLFLWRFMKTPGGRALYDKNILRFPYVGEVLLDIEMSRFSRTLGTLVQSGVPLMKALHIVRAVVSNSRVKEAVTHIYNQVREGRSVSALMRERDVFPPMVVQMVSLGEETGKTGEMLVSVAEDLDRKIQSKIKTYLALLEPFSILFLGLLIGGVVVSMLSTIFGINEIQF</sequence>
<keyword evidence="11" id="KW-1185">Reference proteome</keyword>
<dbReference type="PANTHER" id="PTHR30012">
    <property type="entry name" value="GENERAL SECRETION PATHWAY PROTEIN"/>
    <property type="match status" value="1"/>
</dbReference>
<dbReference type="InterPro" id="IPR003004">
    <property type="entry name" value="GspF/PilC"/>
</dbReference>
<evidence type="ECO:0000259" key="9">
    <source>
        <dbReference type="Pfam" id="PF00482"/>
    </source>
</evidence>
<keyword evidence="7 8" id="KW-0472">Membrane</keyword>
<dbReference type="PANTHER" id="PTHR30012:SF0">
    <property type="entry name" value="TYPE II SECRETION SYSTEM PROTEIN F-RELATED"/>
    <property type="match status" value="1"/>
</dbReference>
<reference evidence="10 11" key="1">
    <citation type="submission" date="2017-03" db="EMBL/GenBank/DDBJ databases">
        <authorList>
            <person name="Afonso C.L."/>
            <person name="Miller P.J."/>
            <person name="Scott M.A."/>
            <person name="Spackman E."/>
            <person name="Goraichik I."/>
            <person name="Dimitrov K.M."/>
            <person name="Suarez D.L."/>
            <person name="Swayne D.E."/>
        </authorList>
    </citation>
    <scope>NUCLEOTIDE SEQUENCE [LARGE SCALE GENOMIC DNA]</scope>
    <source>
        <strain evidence="10">PRJEB14757</strain>
    </source>
</reference>
<evidence type="ECO:0000256" key="1">
    <source>
        <dbReference type="ARBA" id="ARBA00004429"/>
    </source>
</evidence>
<comment type="similarity">
    <text evidence="2">Belongs to the GSP F family.</text>
</comment>
<dbReference type="InterPro" id="IPR042094">
    <property type="entry name" value="T2SS_GspF_sf"/>
</dbReference>
<keyword evidence="6 8" id="KW-1133">Transmembrane helix</keyword>
<evidence type="ECO:0000256" key="8">
    <source>
        <dbReference type="SAM" id="Phobius"/>
    </source>
</evidence>
<dbReference type="EMBL" id="FWEV01000136">
    <property type="protein sequence ID" value="SLM30380.1"/>
    <property type="molecule type" value="Genomic_DNA"/>
</dbReference>
<evidence type="ECO:0000313" key="11">
    <source>
        <dbReference type="Proteomes" id="UP000191931"/>
    </source>
</evidence>
<feature type="transmembrane region" description="Helical" evidence="8">
    <location>
        <begin position="372"/>
        <end position="402"/>
    </location>
</feature>
<evidence type="ECO:0000256" key="7">
    <source>
        <dbReference type="ARBA" id="ARBA00023136"/>
    </source>
</evidence>
<dbReference type="FunFam" id="1.20.81.30:FF:000001">
    <property type="entry name" value="Type II secretion system protein F"/>
    <property type="match status" value="1"/>
</dbReference>
<dbReference type="OrthoDB" id="9805682at2"/>
<proteinExistence type="inferred from homology"/>
<dbReference type="GO" id="GO:0005886">
    <property type="term" value="C:plasma membrane"/>
    <property type="evidence" value="ECO:0007669"/>
    <property type="project" value="UniProtKB-SubCell"/>
</dbReference>
<accession>A0A1W1HD30</accession>